<sequence length="94" mass="10551">MTAQPGTGPFAPPMRTLAELREALSTWGFPGDRQQFEAELDAIELDDLTRVREITQAYRHRVLIRYSPGGMAALARPTQDVEAELRRKLAEAAR</sequence>
<evidence type="ECO:0000313" key="2">
    <source>
        <dbReference type="Proteomes" id="UP000619244"/>
    </source>
</evidence>
<reference evidence="1" key="2">
    <citation type="submission" date="2020-09" db="EMBL/GenBank/DDBJ databases">
        <authorList>
            <person name="Sun Q."/>
            <person name="Ohkuma M."/>
        </authorList>
    </citation>
    <scope>NUCLEOTIDE SEQUENCE</scope>
    <source>
        <strain evidence="1">JCM 4790</strain>
    </source>
</reference>
<protein>
    <submittedName>
        <fullName evidence="1">Uncharacterized protein</fullName>
    </submittedName>
</protein>
<proteinExistence type="predicted"/>
<dbReference type="EMBL" id="BMVU01000018">
    <property type="protein sequence ID" value="GGX81008.1"/>
    <property type="molecule type" value="Genomic_DNA"/>
</dbReference>
<reference evidence="1" key="1">
    <citation type="journal article" date="2014" name="Int. J. Syst. Evol. Microbiol.">
        <title>Complete genome sequence of Corynebacterium casei LMG S-19264T (=DSM 44701T), isolated from a smear-ripened cheese.</title>
        <authorList>
            <consortium name="US DOE Joint Genome Institute (JGI-PGF)"/>
            <person name="Walter F."/>
            <person name="Albersmeier A."/>
            <person name="Kalinowski J."/>
            <person name="Ruckert C."/>
        </authorList>
    </citation>
    <scope>NUCLEOTIDE SEQUENCE</scope>
    <source>
        <strain evidence="1">JCM 4790</strain>
    </source>
</reference>
<evidence type="ECO:0000313" key="1">
    <source>
        <dbReference type="EMBL" id="GGX81008.1"/>
    </source>
</evidence>
<gene>
    <name evidence="1" type="ORF">GCM10010358_39090</name>
</gene>
<keyword evidence="2" id="KW-1185">Reference proteome</keyword>
<dbReference type="Proteomes" id="UP000619244">
    <property type="component" value="Unassembled WGS sequence"/>
</dbReference>
<dbReference type="AlphaFoldDB" id="A0A918U1P3"/>
<organism evidence="1 2">
    <name type="scientific">Streptomyces minutiscleroticus</name>
    <dbReference type="NCBI Taxonomy" id="68238"/>
    <lineage>
        <taxon>Bacteria</taxon>
        <taxon>Bacillati</taxon>
        <taxon>Actinomycetota</taxon>
        <taxon>Actinomycetes</taxon>
        <taxon>Kitasatosporales</taxon>
        <taxon>Streptomycetaceae</taxon>
        <taxon>Streptomyces</taxon>
    </lineage>
</organism>
<comment type="caution">
    <text evidence="1">The sequence shown here is derived from an EMBL/GenBank/DDBJ whole genome shotgun (WGS) entry which is preliminary data.</text>
</comment>
<accession>A0A918U1P3</accession>
<dbReference type="RefSeq" id="WP_373308791.1">
    <property type="nucleotide sequence ID" value="NZ_BMVU01000018.1"/>
</dbReference>
<name>A0A918U1P3_9ACTN</name>